<dbReference type="PANTHER" id="PTHR46170">
    <property type="entry name" value="GATOR COMPLEX PROTEIN WDR59"/>
    <property type="match status" value="1"/>
</dbReference>
<dbReference type="GO" id="GO:0035859">
    <property type="term" value="C:Seh1-associated complex"/>
    <property type="evidence" value="ECO:0007669"/>
    <property type="project" value="TreeGrafter"/>
</dbReference>
<evidence type="ECO:0000256" key="3">
    <source>
        <dbReference type="ARBA" id="ARBA00038452"/>
    </source>
</evidence>
<dbReference type="Proteomes" id="UP000444721">
    <property type="component" value="Unassembled WGS sequence"/>
</dbReference>
<dbReference type="InterPro" id="IPR001680">
    <property type="entry name" value="WD40_rpt"/>
</dbReference>
<feature type="compositionally biased region" description="Polar residues" evidence="5">
    <location>
        <begin position="398"/>
        <end position="417"/>
    </location>
</feature>
<feature type="repeat" description="WD" evidence="4">
    <location>
        <begin position="427"/>
        <end position="463"/>
    </location>
</feature>
<feature type="region of interest" description="Disordered" evidence="5">
    <location>
        <begin position="395"/>
        <end position="417"/>
    </location>
</feature>
<dbReference type="GO" id="GO:0035591">
    <property type="term" value="F:signaling adaptor activity"/>
    <property type="evidence" value="ECO:0007669"/>
    <property type="project" value="TreeGrafter"/>
</dbReference>
<dbReference type="Gene3D" id="2.130.10.10">
    <property type="entry name" value="YVTN repeat-like/Quinoprotein amine dehydrogenase"/>
    <property type="match status" value="1"/>
</dbReference>
<dbReference type="Pfam" id="PF17120">
    <property type="entry name" value="zf-RING_16"/>
    <property type="match status" value="1"/>
</dbReference>
<sequence length="1391" mass="155054">MNTSSNNNNNNKQHSARNEESTKFSLRQVQGVNDLSIDASGELMALGSRNGLLVFRLPTPNTINNTLSSSSSNLSSSLTSTNSQFSSLTSANVSTSSQPTLLLQKSKKNEVLCVQFGHDFNRPLLACSTGDVLQIWDTTRFLSSSTLQTSLSSNSSLSSISSTSSTIAGGSSGVRGRTSSNSQFINSSGGVLGSSLTSTGSFLNSQPTLSTDVEQNRSFQAHQRSINAISWCPHDASYSKIATCSGDGYVNIWDTRLPSNQCKVASFISYTDIPSLVAWNPIDSHIIASAHNVDVRIWDIRTCTSSTTPTNKFLTFISAHHPLISSMDWSPTSATELVTAGSQDKFIKVWDYEQHQTIMSQRVAFPVWKIKYTPFGKGLVSISKKDNQVRVWRLNHPQGGSSNHMPKESPSTSSATSVEPIENISIFSGHTDEIKCLDFRTIESNNQHQLVTWSKDMSIRFWNFTQQIMEDLTSNVDGITSANNSKDNNSSSLDKNFIPSRSPIGMMSLHLLGNEWSITSVPDHIFETDPSALFEQTVIGSPVTRLTFDQEIEKIISVFNNLKFCTRVKANQNDKSENIECETKITLEKMDKSEQARYCILGIIMIVRAASSPNLPVAINDLKLKVTFPKLYPINAAPSFDFLPSRSFISVQDLKTIKQALTTAAHDDVLKHHNCMLSCFRSLVSILGKLKWRERRENEQDSISAIGMNSFNSPSSLGMPKVLSSANLVATNFSKAFDSDDMNDKQQQSTENTPDSVVNLLKDKPVSQDEHNYIAHPISGARFSPSGDLIYFNSCSLRSRKNREDASNKNDKRRNDVDFGYRYYLDMVQELKTPFSLSIKSRSKEHGDETQEKRRKKSTKKDKKYLKNGITNSMNSSMNEAMTISQDLSTNSDMKHDSSDLIDGIKDMDKERDNNYFSSVYNDYHDDSTEEDSYYSAEFDDDSSEEGHTSYFSNHGYMGEEENGEDSNFSADQKRHIFFNDTRTDPRIHIYDSKYLLPVSYSLAQKYRVIGNSAVDVCLYNSQVCLDEGNHELAKMWKILSLILDPRLFYDRTKSNTVKASAVWSNHALGRRFVKKLLTHFLSKHDIQTCAIISCVLKLSYQLVSLEIVSNSQTPNIILNQHLNFDVGPKSRPWDFIPITSNNAEMSKEKIELIASTDLLEKDLKPVMTHVRLCYAKLLQSWGLHLQRCEIMKYNESSQASRRFMNGTSECVIDVETTAISPATVSNIDSSGTRRSNSTTSNTTSLQSPLTPHSHQPMMNAPVNPKKSFLHCSLCRIPVKGLVSYCPNCNHGGHVEHIQNWFKSHEACPAGCNCKCSSFMVFYPVSSPTPGQVKNLSVSTTTNGNAISAVNVDRTPEHSSTFSIKKQSVTPNPQQRNDLGGINSVLSFLNL</sequence>
<dbReference type="InterPro" id="IPR015943">
    <property type="entry name" value="WD40/YVTN_repeat-like_dom_sf"/>
</dbReference>
<dbReference type="SUPFAM" id="SSF50978">
    <property type="entry name" value="WD40 repeat-like"/>
    <property type="match status" value="1"/>
</dbReference>
<dbReference type="GO" id="GO:1904263">
    <property type="term" value="P:positive regulation of TORC1 signaling"/>
    <property type="evidence" value="ECO:0007669"/>
    <property type="project" value="TreeGrafter"/>
</dbReference>
<accession>A0A6A5C4F1</accession>
<dbReference type="PANTHER" id="PTHR46170:SF1">
    <property type="entry name" value="GATOR COMPLEX PROTEIN WDR59"/>
    <property type="match status" value="1"/>
</dbReference>
<dbReference type="OrthoDB" id="311712at2759"/>
<dbReference type="OMA" id="HRRETCL"/>
<dbReference type="PROSITE" id="PS00678">
    <property type="entry name" value="WD_REPEATS_1"/>
    <property type="match status" value="2"/>
</dbReference>
<keyword evidence="2" id="KW-0677">Repeat</keyword>
<dbReference type="VEuPathDB" id="AmoebaDB:FDP41_013413"/>
<dbReference type="InterPro" id="IPR049566">
    <property type="entry name" value="WDR59_RTC1-like_RING_Znf"/>
</dbReference>
<reference evidence="7 8" key="1">
    <citation type="journal article" date="2019" name="Sci. Rep.">
        <title>Nanopore sequencing improves the draft genome of the human pathogenic amoeba Naegleria fowleri.</title>
        <authorList>
            <person name="Liechti N."/>
            <person name="Schurch N."/>
            <person name="Bruggmann R."/>
            <person name="Wittwer M."/>
        </authorList>
    </citation>
    <scope>NUCLEOTIDE SEQUENCE [LARGE SCALE GENOMIC DNA]</scope>
    <source>
        <strain evidence="7 8">ATCC 30894</strain>
    </source>
</reference>
<feature type="region of interest" description="Disordered" evidence="5">
    <location>
        <begin position="839"/>
        <end position="879"/>
    </location>
</feature>
<dbReference type="PROSITE" id="PS50082">
    <property type="entry name" value="WD_REPEATS_2"/>
    <property type="match status" value="4"/>
</dbReference>
<organism evidence="7 8">
    <name type="scientific">Naegleria fowleri</name>
    <name type="common">Brain eating amoeba</name>
    <dbReference type="NCBI Taxonomy" id="5763"/>
    <lineage>
        <taxon>Eukaryota</taxon>
        <taxon>Discoba</taxon>
        <taxon>Heterolobosea</taxon>
        <taxon>Tetramitia</taxon>
        <taxon>Eutetramitia</taxon>
        <taxon>Vahlkampfiidae</taxon>
        <taxon>Naegleria</taxon>
    </lineage>
</organism>
<protein>
    <recommendedName>
        <fullName evidence="6">RWD domain-containing protein</fullName>
    </recommendedName>
</protein>
<evidence type="ECO:0000259" key="6">
    <source>
        <dbReference type="PROSITE" id="PS50908"/>
    </source>
</evidence>
<evidence type="ECO:0000256" key="1">
    <source>
        <dbReference type="ARBA" id="ARBA00022574"/>
    </source>
</evidence>
<feature type="compositionally biased region" description="Low complexity" evidence="5">
    <location>
        <begin position="1"/>
        <end position="11"/>
    </location>
</feature>
<name>A0A6A5C4F1_NAEFO</name>
<comment type="similarity">
    <text evidence="3">Belongs to the WD repeat WDR59 family.</text>
</comment>
<evidence type="ECO:0000256" key="5">
    <source>
        <dbReference type="SAM" id="MobiDB-lite"/>
    </source>
</evidence>
<proteinExistence type="inferred from homology"/>
<feature type="region of interest" description="Disordered" evidence="5">
    <location>
        <begin position="151"/>
        <end position="179"/>
    </location>
</feature>
<comment type="caution">
    <text evidence="7">The sequence shown here is derived from an EMBL/GenBank/DDBJ whole genome shotgun (WGS) entry which is preliminary data.</text>
</comment>
<dbReference type="SMART" id="SM00320">
    <property type="entry name" value="WD40"/>
    <property type="match status" value="7"/>
</dbReference>
<feature type="region of interest" description="Disordered" evidence="5">
    <location>
        <begin position="1224"/>
        <end position="1260"/>
    </location>
</feature>
<feature type="compositionally biased region" description="Basic and acidic residues" evidence="5">
    <location>
        <begin position="842"/>
        <end position="852"/>
    </location>
</feature>
<feature type="repeat" description="WD" evidence="4">
    <location>
        <begin position="317"/>
        <end position="360"/>
    </location>
</feature>
<dbReference type="PROSITE" id="PS50294">
    <property type="entry name" value="WD_REPEATS_REGION"/>
    <property type="match status" value="2"/>
</dbReference>
<dbReference type="GO" id="GO:0005774">
    <property type="term" value="C:vacuolar membrane"/>
    <property type="evidence" value="ECO:0007669"/>
    <property type="project" value="TreeGrafter"/>
</dbReference>
<keyword evidence="1 4" id="KW-0853">WD repeat</keyword>
<dbReference type="GO" id="GO:0034198">
    <property type="term" value="P:cellular response to amino acid starvation"/>
    <property type="evidence" value="ECO:0007669"/>
    <property type="project" value="TreeGrafter"/>
</dbReference>
<feature type="repeat" description="WD" evidence="4">
    <location>
        <begin position="219"/>
        <end position="256"/>
    </location>
</feature>
<dbReference type="VEuPathDB" id="AmoebaDB:NfTy_029090"/>
<feature type="repeat" description="WD" evidence="4">
    <location>
        <begin position="277"/>
        <end position="308"/>
    </location>
</feature>
<dbReference type="InterPro" id="IPR036322">
    <property type="entry name" value="WD40_repeat_dom_sf"/>
</dbReference>
<dbReference type="VEuPathDB" id="AmoebaDB:NF0071150"/>
<evidence type="ECO:0000256" key="2">
    <source>
        <dbReference type="ARBA" id="ARBA00022737"/>
    </source>
</evidence>
<dbReference type="InterPro" id="IPR006575">
    <property type="entry name" value="RWD_dom"/>
</dbReference>
<dbReference type="PROSITE" id="PS50908">
    <property type="entry name" value="RWD"/>
    <property type="match status" value="1"/>
</dbReference>
<evidence type="ECO:0000313" key="8">
    <source>
        <dbReference type="Proteomes" id="UP000444721"/>
    </source>
</evidence>
<dbReference type="InterPro" id="IPR049567">
    <property type="entry name" value="WDR59-like"/>
</dbReference>
<dbReference type="RefSeq" id="XP_044564912.1">
    <property type="nucleotide sequence ID" value="XM_044704041.1"/>
</dbReference>
<dbReference type="GeneID" id="68120628"/>
<feature type="compositionally biased region" description="Basic residues" evidence="5">
    <location>
        <begin position="853"/>
        <end position="866"/>
    </location>
</feature>
<keyword evidence="8" id="KW-1185">Reference proteome</keyword>
<feature type="domain" description="RWD" evidence="6">
    <location>
        <begin position="550"/>
        <end position="690"/>
    </location>
</feature>
<feature type="compositionally biased region" description="Low complexity" evidence="5">
    <location>
        <begin position="1230"/>
        <end position="1252"/>
    </location>
</feature>
<feature type="compositionally biased region" description="Polar residues" evidence="5">
    <location>
        <begin position="869"/>
        <end position="879"/>
    </location>
</feature>
<gene>
    <name evidence="7" type="ORF">FDP41_013413</name>
</gene>
<dbReference type="InterPro" id="IPR019775">
    <property type="entry name" value="WD40_repeat_CS"/>
</dbReference>
<evidence type="ECO:0000256" key="4">
    <source>
        <dbReference type="PROSITE-ProRule" id="PRU00221"/>
    </source>
</evidence>
<dbReference type="Pfam" id="PF00400">
    <property type="entry name" value="WD40"/>
    <property type="match status" value="3"/>
</dbReference>
<feature type="region of interest" description="Disordered" evidence="5">
    <location>
        <begin position="1"/>
        <end position="23"/>
    </location>
</feature>
<dbReference type="EMBL" id="VFQX01000019">
    <property type="protein sequence ID" value="KAF0980199.1"/>
    <property type="molecule type" value="Genomic_DNA"/>
</dbReference>
<evidence type="ECO:0000313" key="7">
    <source>
        <dbReference type="EMBL" id="KAF0980199.1"/>
    </source>
</evidence>